<dbReference type="GO" id="GO:0005666">
    <property type="term" value="C:RNA polymerase III complex"/>
    <property type="evidence" value="ECO:0007669"/>
    <property type="project" value="TreeGrafter"/>
</dbReference>
<dbReference type="InterPro" id="IPR005571">
    <property type="entry name" value="RNA_pol_Rpb5_N"/>
</dbReference>
<dbReference type="Pfam" id="PF03871">
    <property type="entry name" value="RNA_pol_Rpb5_N"/>
    <property type="match status" value="1"/>
</dbReference>
<keyword evidence="2" id="KW-0804">Transcription</keyword>
<dbReference type="PANTHER" id="PTHR10535:SF0">
    <property type="entry name" value="DNA-DIRECTED RNA POLYMERASES I, II, AND III SUBUNIT RPABC1"/>
    <property type="match status" value="1"/>
</dbReference>
<dbReference type="GO" id="GO:0003899">
    <property type="term" value="F:DNA-directed RNA polymerase activity"/>
    <property type="evidence" value="ECO:0007669"/>
    <property type="project" value="InterPro"/>
</dbReference>
<comment type="subcellular location">
    <subcellularLocation>
        <location evidence="1">Nucleus</location>
    </subcellularLocation>
</comment>
<sequence>MAAPRSDEEVTRLFRIRRTVLQMLNDRGYLVNDFEINETRAGFLAKFGDRFRREDLEFKKYKRNDYNDPIYVFFPDDEKVGVGIVRTYCNRMKIDEVHRAIIVAKQNLTPMAKKCISGMASDFHLEVFQLPRIQITDPIARYYGLKRGQVVKITGLVKQQADTSHTDTSFE</sequence>
<accession>A0AA41V6W2</accession>
<evidence type="ECO:0000259" key="6">
    <source>
        <dbReference type="Pfam" id="PF03871"/>
    </source>
</evidence>
<evidence type="ECO:0000313" key="7">
    <source>
        <dbReference type="EMBL" id="MCL7026718.1"/>
    </source>
</evidence>
<proteinExistence type="inferred from homology"/>
<organism evidence="7 8">
    <name type="scientific">Papaver nudicaule</name>
    <name type="common">Iceland poppy</name>
    <dbReference type="NCBI Taxonomy" id="74823"/>
    <lineage>
        <taxon>Eukaryota</taxon>
        <taxon>Viridiplantae</taxon>
        <taxon>Streptophyta</taxon>
        <taxon>Embryophyta</taxon>
        <taxon>Tracheophyta</taxon>
        <taxon>Spermatophyta</taxon>
        <taxon>Magnoliopsida</taxon>
        <taxon>Ranunculales</taxon>
        <taxon>Papaveraceae</taxon>
        <taxon>Papaveroideae</taxon>
        <taxon>Papaver</taxon>
    </lineage>
</organism>
<reference evidence="7" key="1">
    <citation type="submission" date="2022-03" db="EMBL/GenBank/DDBJ databases">
        <title>A functionally conserved STORR gene fusion in Papaver species that diverged 16.8 million years ago.</title>
        <authorList>
            <person name="Catania T."/>
        </authorList>
    </citation>
    <scope>NUCLEOTIDE SEQUENCE</scope>
    <source>
        <strain evidence="7">S-191538</strain>
    </source>
</reference>
<dbReference type="GO" id="GO:0006362">
    <property type="term" value="P:transcription elongation by RNA polymerase I"/>
    <property type="evidence" value="ECO:0007669"/>
    <property type="project" value="TreeGrafter"/>
</dbReference>
<feature type="domain" description="RNA polymerase subunit H/Rpb5 C-terminal" evidence="5">
    <location>
        <begin position="121"/>
        <end position="154"/>
    </location>
</feature>
<keyword evidence="8" id="KW-1185">Reference proteome</keyword>
<evidence type="ECO:0000259" key="5">
    <source>
        <dbReference type="Pfam" id="PF01191"/>
    </source>
</evidence>
<dbReference type="InterPro" id="IPR014381">
    <property type="entry name" value="Arch_Rpo5/euc_Rpb5"/>
</dbReference>
<dbReference type="Gene3D" id="3.40.1340.10">
    <property type="entry name" value="RNA polymerase, Rpb5, N-terminal domain"/>
    <property type="match status" value="1"/>
</dbReference>
<dbReference type="PIRSF" id="PIRSF000747">
    <property type="entry name" value="RPB5"/>
    <property type="match status" value="1"/>
</dbReference>
<dbReference type="EMBL" id="JAJJMA010060416">
    <property type="protein sequence ID" value="MCL7026718.1"/>
    <property type="molecule type" value="Genomic_DNA"/>
</dbReference>
<dbReference type="Proteomes" id="UP001177140">
    <property type="component" value="Unassembled WGS sequence"/>
</dbReference>
<dbReference type="GO" id="GO:0042797">
    <property type="term" value="P:tRNA transcription by RNA polymerase III"/>
    <property type="evidence" value="ECO:0007669"/>
    <property type="project" value="TreeGrafter"/>
</dbReference>
<dbReference type="Pfam" id="PF01191">
    <property type="entry name" value="RNA_pol_Rpb5_C"/>
    <property type="match status" value="1"/>
</dbReference>
<evidence type="ECO:0000313" key="8">
    <source>
        <dbReference type="Proteomes" id="UP001177140"/>
    </source>
</evidence>
<comment type="caution">
    <text evidence="7">The sequence shown here is derived from an EMBL/GenBank/DDBJ whole genome shotgun (WGS) entry which is preliminary data.</text>
</comment>
<dbReference type="GO" id="GO:0005736">
    <property type="term" value="C:RNA polymerase I complex"/>
    <property type="evidence" value="ECO:0007669"/>
    <property type="project" value="TreeGrafter"/>
</dbReference>
<dbReference type="GO" id="GO:0005665">
    <property type="term" value="C:RNA polymerase II, core complex"/>
    <property type="evidence" value="ECO:0007669"/>
    <property type="project" value="TreeGrafter"/>
</dbReference>
<dbReference type="InterPro" id="IPR036710">
    <property type="entry name" value="RNA_pol_Rpb5_N_sf"/>
</dbReference>
<dbReference type="InterPro" id="IPR035913">
    <property type="entry name" value="RPB5-like_sf"/>
</dbReference>
<dbReference type="GO" id="GO:0006366">
    <property type="term" value="P:transcription by RNA polymerase II"/>
    <property type="evidence" value="ECO:0007669"/>
    <property type="project" value="TreeGrafter"/>
</dbReference>
<keyword evidence="3" id="KW-0539">Nucleus</keyword>
<evidence type="ECO:0000256" key="1">
    <source>
        <dbReference type="ARBA" id="ARBA00004123"/>
    </source>
</evidence>
<dbReference type="SUPFAM" id="SSF55287">
    <property type="entry name" value="RPB5-like RNA polymerase subunit"/>
    <property type="match status" value="1"/>
</dbReference>
<dbReference type="InterPro" id="IPR000783">
    <property type="entry name" value="RNA_pol_subH/Rpb5_C"/>
</dbReference>
<dbReference type="GO" id="GO:0003677">
    <property type="term" value="F:DNA binding"/>
    <property type="evidence" value="ECO:0007669"/>
    <property type="project" value="InterPro"/>
</dbReference>
<evidence type="ECO:0000256" key="2">
    <source>
        <dbReference type="ARBA" id="ARBA00023163"/>
    </source>
</evidence>
<dbReference type="SUPFAM" id="SSF53036">
    <property type="entry name" value="Eukaryotic RPB5 N-terminal domain"/>
    <property type="match status" value="1"/>
</dbReference>
<gene>
    <name evidence="7" type="ORF">MKW94_027282</name>
</gene>
<evidence type="ECO:0000256" key="4">
    <source>
        <dbReference type="ARBA" id="ARBA00025765"/>
    </source>
</evidence>
<comment type="similarity">
    <text evidence="4">Belongs to the archaeal Rpo5/eukaryotic RPB5 RNA polymerase subunit family.</text>
</comment>
<dbReference type="PANTHER" id="PTHR10535">
    <property type="entry name" value="DNA-DIRECTED RNA POLYMERASES I, II, AND III SUBUNIT RPABC1"/>
    <property type="match status" value="1"/>
</dbReference>
<name>A0AA41V6W2_PAPNU</name>
<dbReference type="AlphaFoldDB" id="A0AA41V6W2"/>
<dbReference type="FunFam" id="3.40.1340.10:FF:000001">
    <property type="entry name" value="DNA-directed RNA polymerases I, II, and III subunit RPABC1"/>
    <property type="match status" value="1"/>
</dbReference>
<evidence type="ECO:0000256" key="3">
    <source>
        <dbReference type="ARBA" id="ARBA00023242"/>
    </source>
</evidence>
<feature type="domain" description="RNA polymerase Rpb5 N-terminal" evidence="6">
    <location>
        <begin position="7"/>
        <end position="92"/>
    </location>
</feature>
<protein>
    <submittedName>
        <fullName evidence="7">Uncharacterized protein</fullName>
    </submittedName>
</protein>